<dbReference type="Pfam" id="PF14248">
    <property type="entry name" value="DUF4345"/>
    <property type="match status" value="1"/>
</dbReference>
<dbReference type="InterPro" id="IPR025597">
    <property type="entry name" value="DUF4345"/>
</dbReference>
<keyword evidence="1" id="KW-0472">Membrane</keyword>
<keyword evidence="1" id="KW-0812">Transmembrane</keyword>
<dbReference type="RefSeq" id="WP_125224147.1">
    <property type="nucleotide sequence ID" value="NZ_QUSX01000005.1"/>
</dbReference>
<accession>A0A426REY2</accession>
<keyword evidence="3" id="KW-1185">Reference proteome</keyword>
<evidence type="ECO:0000256" key="1">
    <source>
        <dbReference type="SAM" id="Phobius"/>
    </source>
</evidence>
<evidence type="ECO:0000313" key="3">
    <source>
        <dbReference type="Proteomes" id="UP000286990"/>
    </source>
</evidence>
<evidence type="ECO:0000313" key="2">
    <source>
        <dbReference type="EMBL" id="RRQ47493.1"/>
    </source>
</evidence>
<comment type="caution">
    <text evidence="2">The sequence shown here is derived from an EMBL/GenBank/DDBJ whole genome shotgun (WGS) entry which is preliminary data.</text>
</comment>
<sequence length="128" mass="14290">MKGKFPRNLQLLISGTIVIMAGFAYGLHPSYVMPLALGFEVEALAMRNIFRAILGIYLGLGIYWLLGAFRPSLWKPATLNNVFFMGGIAFGRLLGLCIDGFSLAFFIPMVLELLFMVWGLYNLKAYKS</sequence>
<gene>
    <name evidence="2" type="ORF">DZC72_17290</name>
</gene>
<feature type="transmembrane region" description="Helical" evidence="1">
    <location>
        <begin position="101"/>
        <end position="121"/>
    </location>
</feature>
<feature type="transmembrane region" description="Helical" evidence="1">
    <location>
        <begin position="48"/>
        <end position="66"/>
    </location>
</feature>
<dbReference type="EMBL" id="QUSX01000005">
    <property type="protein sequence ID" value="RRQ47493.1"/>
    <property type="molecule type" value="Genomic_DNA"/>
</dbReference>
<organism evidence="2 3">
    <name type="scientific">Maribacter algicola</name>
    <dbReference type="NCBI Taxonomy" id="2498892"/>
    <lineage>
        <taxon>Bacteria</taxon>
        <taxon>Pseudomonadati</taxon>
        <taxon>Bacteroidota</taxon>
        <taxon>Flavobacteriia</taxon>
        <taxon>Flavobacteriales</taxon>
        <taxon>Flavobacteriaceae</taxon>
        <taxon>Maribacter</taxon>
    </lineage>
</organism>
<keyword evidence="1" id="KW-1133">Transmembrane helix</keyword>
<dbReference type="OrthoDB" id="1188911at2"/>
<feature type="transmembrane region" description="Helical" evidence="1">
    <location>
        <begin position="9"/>
        <end position="28"/>
    </location>
</feature>
<dbReference type="AlphaFoldDB" id="A0A426REY2"/>
<reference evidence="3" key="1">
    <citation type="submission" date="2018-08" db="EMBL/GenBank/DDBJ databases">
        <authorList>
            <person name="Khan S.A."/>
            <person name="J S.E."/>
        </authorList>
    </citation>
    <scope>NUCLEOTIDE SEQUENCE [LARGE SCALE GENOMIC DNA]</scope>
    <source>
        <strain evidence="3">PoM-212</strain>
    </source>
</reference>
<protein>
    <submittedName>
        <fullName evidence="2">DUF4345 domain-containing protein</fullName>
    </submittedName>
</protein>
<dbReference type="Proteomes" id="UP000286990">
    <property type="component" value="Unassembled WGS sequence"/>
</dbReference>
<proteinExistence type="predicted"/>
<name>A0A426REY2_9FLAO</name>
<reference evidence="3" key="2">
    <citation type="submission" date="2018-12" db="EMBL/GenBank/DDBJ databases">
        <title>Maribacter lutimaris sp. nov., isolated from marine sediment.</title>
        <authorList>
            <person name="Kim K.K."/>
        </authorList>
    </citation>
    <scope>NUCLEOTIDE SEQUENCE [LARGE SCALE GENOMIC DNA]</scope>
    <source>
        <strain evidence="3">PoM-212</strain>
    </source>
</reference>
<feature type="transmembrane region" description="Helical" evidence="1">
    <location>
        <begin position="78"/>
        <end position="95"/>
    </location>
</feature>